<organism evidence="1 2">
    <name type="scientific">Gordonia phthalatica</name>
    <dbReference type="NCBI Taxonomy" id="1136941"/>
    <lineage>
        <taxon>Bacteria</taxon>
        <taxon>Bacillati</taxon>
        <taxon>Actinomycetota</taxon>
        <taxon>Actinomycetes</taxon>
        <taxon>Mycobacteriales</taxon>
        <taxon>Gordoniaceae</taxon>
        <taxon>Gordonia</taxon>
    </lineage>
</organism>
<keyword evidence="2" id="KW-1185">Reference proteome</keyword>
<dbReference type="EMBL" id="CP011853">
    <property type="protein sequence ID" value="ALG83218.1"/>
    <property type="molecule type" value="Genomic_DNA"/>
</dbReference>
<name>A0A0N9N644_9ACTN</name>
<dbReference type="PATRIC" id="fig|1136941.3.peg.42"/>
<reference evidence="2" key="1">
    <citation type="submission" date="2015-06" db="EMBL/GenBank/DDBJ databases">
        <title>Complete genome sequence and metabolic analysis of phthalate degradation pathway in Gordonia sp. QH-11.</title>
        <authorList>
            <person name="Jin D."/>
            <person name="Kong X."/>
            <person name="Bai Z."/>
        </authorList>
    </citation>
    <scope>NUCLEOTIDE SEQUENCE [LARGE SCALE GENOMIC DNA]</scope>
    <source>
        <strain evidence="2">QH-11</strain>
    </source>
</reference>
<sequence>MDFGDCAKQLTGGEGDGSNVGAICLARLTFGSLDSRVQTIAKSRALQMAARERVSSAVCPIGNRGWALVPLPEFAKSGPQIAADDAEDPYVRQHAAEALLEINEDRKVNGRYLAVKTRQNLARLTDFAEHTRRFPCLFRLDQRHLCTPISGSEGLGKLLKPTGNSLGSACESAVRTTQLFARVGVLAVPHETAELLLADLTTGFDGARNVRETRSEP</sequence>
<protein>
    <submittedName>
        <fullName evidence="1">Uncharacterized protein</fullName>
    </submittedName>
</protein>
<evidence type="ECO:0000313" key="2">
    <source>
        <dbReference type="Proteomes" id="UP000063789"/>
    </source>
</evidence>
<accession>A0A0N9N644</accession>
<dbReference type="AlphaFoldDB" id="A0A0N9N644"/>
<dbReference type="Proteomes" id="UP000063789">
    <property type="component" value="Chromosome"/>
</dbReference>
<gene>
    <name evidence="1" type="ORF">ACH46_00215</name>
</gene>
<proteinExistence type="predicted"/>
<dbReference type="KEGG" id="goq:ACH46_00215"/>
<reference evidence="1 2" key="2">
    <citation type="journal article" date="2017" name="Int. J. Syst. Evol. Microbiol.">
        <title>Gordonia phthalatica sp. nov., a di-n-butyl phthalate-degrading bacterium isolated from activated sludge.</title>
        <authorList>
            <person name="Jin D."/>
            <person name="Kong X."/>
            <person name="Jia M."/>
            <person name="Yu X."/>
            <person name="Wang X."/>
            <person name="Zhuang X."/>
            <person name="Deng Y."/>
            <person name="Bai Z."/>
        </authorList>
    </citation>
    <scope>NUCLEOTIDE SEQUENCE [LARGE SCALE GENOMIC DNA]</scope>
    <source>
        <strain evidence="1 2">QH-11</strain>
    </source>
</reference>
<evidence type="ECO:0000313" key="1">
    <source>
        <dbReference type="EMBL" id="ALG83218.1"/>
    </source>
</evidence>